<dbReference type="InterPro" id="IPR037171">
    <property type="entry name" value="NagB/RpiA_transferase-like"/>
</dbReference>
<keyword evidence="7" id="KW-0479">Metal-binding</keyword>
<organism evidence="8 9">
    <name type="scientific">Oikopleura dioica</name>
    <name type="common">Tunicate</name>
    <dbReference type="NCBI Taxonomy" id="34765"/>
    <lineage>
        <taxon>Eukaryota</taxon>
        <taxon>Metazoa</taxon>
        <taxon>Chordata</taxon>
        <taxon>Tunicata</taxon>
        <taxon>Appendicularia</taxon>
        <taxon>Copelata</taxon>
        <taxon>Oikopleuridae</taxon>
        <taxon>Oikopleura</taxon>
    </lineage>
</organism>
<dbReference type="EC" id="6.3.3.2" evidence="5 7"/>
<dbReference type="PIRSF" id="PIRSF006806">
    <property type="entry name" value="FTHF_cligase"/>
    <property type="match status" value="1"/>
</dbReference>
<comment type="cofactor">
    <cofactor evidence="7">
        <name>Mg(2+)</name>
        <dbReference type="ChEBI" id="CHEBI:18420"/>
    </cofactor>
</comment>
<dbReference type="InterPro" id="IPR024185">
    <property type="entry name" value="FTHF_cligase-like_sf"/>
</dbReference>
<dbReference type="Gene3D" id="3.40.50.10420">
    <property type="entry name" value="NagB/RpiA/CoA transferase-like"/>
    <property type="match status" value="1"/>
</dbReference>
<dbReference type="PANTHER" id="PTHR23407:SF1">
    <property type="entry name" value="5-FORMYLTETRAHYDROFOLATE CYCLO-LIGASE"/>
    <property type="match status" value="1"/>
</dbReference>
<dbReference type="GO" id="GO:0035999">
    <property type="term" value="P:tetrahydrofolate interconversion"/>
    <property type="evidence" value="ECO:0007669"/>
    <property type="project" value="TreeGrafter"/>
</dbReference>
<dbReference type="GO" id="GO:0005524">
    <property type="term" value="F:ATP binding"/>
    <property type="evidence" value="ECO:0007669"/>
    <property type="project" value="UniProtKB-KW"/>
</dbReference>
<dbReference type="InterPro" id="IPR002698">
    <property type="entry name" value="FTHF_cligase"/>
</dbReference>
<dbReference type="InParanoid" id="E4XJX4"/>
<evidence type="ECO:0000256" key="3">
    <source>
        <dbReference type="ARBA" id="ARBA00022840"/>
    </source>
</evidence>
<evidence type="ECO:0000256" key="6">
    <source>
        <dbReference type="PIRSR" id="PIRSR006806-1"/>
    </source>
</evidence>
<dbReference type="FunCoup" id="E4XJX4">
    <property type="interactions" value="32"/>
</dbReference>
<keyword evidence="2 6" id="KW-0547">Nucleotide-binding</keyword>
<keyword evidence="7" id="KW-0460">Magnesium</keyword>
<evidence type="ECO:0000256" key="7">
    <source>
        <dbReference type="RuleBase" id="RU361279"/>
    </source>
</evidence>
<feature type="binding site" evidence="6">
    <location>
        <position position="36"/>
    </location>
    <ligand>
        <name>substrate</name>
    </ligand>
</feature>
<dbReference type="Pfam" id="PF01812">
    <property type="entry name" value="5-FTHF_cyc-lig"/>
    <property type="match status" value="1"/>
</dbReference>
<evidence type="ECO:0000256" key="2">
    <source>
        <dbReference type="ARBA" id="ARBA00022741"/>
    </source>
</evidence>
<evidence type="ECO:0000313" key="9">
    <source>
        <dbReference type="Proteomes" id="UP000001307"/>
    </source>
</evidence>
<keyword evidence="9" id="KW-1185">Reference proteome</keyword>
<evidence type="ECO:0000256" key="5">
    <source>
        <dbReference type="ARBA" id="ARBA00038966"/>
    </source>
</evidence>
<dbReference type="SUPFAM" id="SSF100950">
    <property type="entry name" value="NagB/RpiA/CoA transferase-like"/>
    <property type="match status" value="1"/>
</dbReference>
<evidence type="ECO:0000256" key="1">
    <source>
        <dbReference type="ARBA" id="ARBA00010638"/>
    </source>
</evidence>
<comment type="similarity">
    <text evidence="1 7">Belongs to the 5-formyltetrahydrofolate cyclo-ligase family.</text>
</comment>
<keyword evidence="3 6" id="KW-0067">ATP-binding</keyword>
<dbReference type="OrthoDB" id="2015992at2759"/>
<reference evidence="8 9" key="1">
    <citation type="journal article" date="2010" name="Science">
        <title>Plasticity of animal genome architecture unmasked by rapid evolution of a pelagic tunicate.</title>
        <authorList>
            <person name="Denoeud F."/>
            <person name="Henriet S."/>
            <person name="Mungpakdee S."/>
            <person name="Aury J.M."/>
            <person name="Da Silva C."/>
            <person name="Brinkmann H."/>
            <person name="Mikhaleva J."/>
            <person name="Olsen L.C."/>
            <person name="Jubin C."/>
            <person name="Canestro C."/>
            <person name="Bouquet J.M."/>
            <person name="Danks G."/>
            <person name="Poulain J."/>
            <person name="Campsteijn C."/>
            <person name="Adamski M."/>
            <person name="Cross I."/>
            <person name="Yadetie F."/>
            <person name="Muffato M."/>
            <person name="Louis A."/>
            <person name="Butcher S."/>
            <person name="Tsagkogeorga G."/>
            <person name="Konrad A."/>
            <person name="Singh S."/>
            <person name="Jensen M.F."/>
            <person name="Cong E.H."/>
            <person name="Eikeseth-Otteraa H."/>
            <person name="Noel B."/>
            <person name="Anthouard V."/>
            <person name="Porcel B.M."/>
            <person name="Kachouri-Lafond R."/>
            <person name="Nishino A."/>
            <person name="Ugolini M."/>
            <person name="Chourrout P."/>
            <person name="Nishida H."/>
            <person name="Aasland R."/>
            <person name="Huzurbazar S."/>
            <person name="Westhof E."/>
            <person name="Delsuc F."/>
            <person name="Lehrach H."/>
            <person name="Reinhardt R."/>
            <person name="Weissenbach J."/>
            <person name="Roy S.W."/>
            <person name="Artiguenave F."/>
            <person name="Postlethwait J.H."/>
            <person name="Manak J.R."/>
            <person name="Thompson E.M."/>
            <person name="Jaillon O."/>
            <person name="Du Pasquier L."/>
            <person name="Boudinot P."/>
            <person name="Liberles D.A."/>
            <person name="Volff J.N."/>
            <person name="Philippe H."/>
            <person name="Lenhard B."/>
            <person name="Roest Crollius H."/>
            <person name="Wincker P."/>
            <person name="Chourrout D."/>
        </authorList>
    </citation>
    <scope>NUCLEOTIDE SEQUENCE [LARGE SCALE GENOMIC DNA]</scope>
</reference>
<sequence>MSKKEIRKLVKQVLSKSANLPLQSEFLVSSLLKRKEWQMAKVVAINGKTICVPKYYPTGEMVFVKLQTALEDLLIDKYGIRTEESNDKIDQFELMIVPGRAFTSCGKRCGRGGGYYDRFLEKNTCPKIALAFHQQIFDEIPTEEHDQKVNLVIFKEQ</sequence>
<feature type="binding site" evidence="6">
    <location>
        <position position="31"/>
    </location>
    <ligand>
        <name>substrate</name>
    </ligand>
</feature>
<dbReference type="PANTHER" id="PTHR23407">
    <property type="entry name" value="ATPASE INHIBITOR/5-FORMYLTETRAHYDROFOLATE CYCLO-LIGASE"/>
    <property type="match status" value="1"/>
</dbReference>
<evidence type="ECO:0000313" key="8">
    <source>
        <dbReference type="EMBL" id="CBY24760.1"/>
    </source>
</evidence>
<dbReference type="Proteomes" id="UP000001307">
    <property type="component" value="Unassembled WGS sequence"/>
</dbReference>
<evidence type="ECO:0000256" key="4">
    <source>
        <dbReference type="ARBA" id="ARBA00036539"/>
    </source>
</evidence>
<proteinExistence type="inferred from homology"/>
<accession>E4XJX4</accession>
<dbReference type="EMBL" id="FN653062">
    <property type="protein sequence ID" value="CBY24760.1"/>
    <property type="molecule type" value="Genomic_DNA"/>
</dbReference>
<dbReference type="GO" id="GO:0046872">
    <property type="term" value="F:metal ion binding"/>
    <property type="evidence" value="ECO:0007669"/>
    <property type="project" value="UniProtKB-KW"/>
</dbReference>
<comment type="catalytic activity">
    <reaction evidence="4 7">
        <text>(6S)-5-formyl-5,6,7,8-tetrahydrofolate + ATP = (6R)-5,10-methenyltetrahydrofolate + ADP + phosphate</text>
        <dbReference type="Rhea" id="RHEA:10488"/>
        <dbReference type="ChEBI" id="CHEBI:30616"/>
        <dbReference type="ChEBI" id="CHEBI:43474"/>
        <dbReference type="ChEBI" id="CHEBI:57455"/>
        <dbReference type="ChEBI" id="CHEBI:57457"/>
        <dbReference type="ChEBI" id="CHEBI:456216"/>
        <dbReference type="EC" id="6.3.3.2"/>
    </reaction>
</comment>
<dbReference type="GO" id="GO:0030272">
    <property type="term" value="F:5-formyltetrahydrofolate cyclo-ligase activity"/>
    <property type="evidence" value="ECO:0007669"/>
    <property type="project" value="UniProtKB-EC"/>
</dbReference>
<protein>
    <recommendedName>
        <fullName evidence="5 7">5-formyltetrahydrofolate cyclo-ligase</fullName>
        <ecNumber evidence="5 7">6.3.3.2</ecNumber>
    </recommendedName>
</protein>
<name>E4XJX4_OIKDI</name>
<dbReference type="AlphaFoldDB" id="E4XJX4"/>
<dbReference type="GO" id="GO:0009396">
    <property type="term" value="P:folic acid-containing compound biosynthetic process"/>
    <property type="evidence" value="ECO:0007669"/>
    <property type="project" value="TreeGrafter"/>
</dbReference>
<gene>
    <name evidence="8" type="ORF">GSOID_T00012931001</name>
</gene>
<feature type="binding site" evidence="6">
    <location>
        <begin position="108"/>
        <end position="116"/>
    </location>
    <ligand>
        <name>ATP</name>
        <dbReference type="ChEBI" id="CHEBI:30616"/>
    </ligand>
</feature>
<dbReference type="NCBIfam" id="TIGR02727">
    <property type="entry name" value="MTHFS_bact"/>
    <property type="match status" value="1"/>
</dbReference>